<reference evidence="3" key="2">
    <citation type="submission" date="2014-05" db="EMBL/GenBank/DDBJ databases">
        <title>The genome sequences of chimpanzee malaria parasites reveal the path to human adaptation.</title>
        <authorList>
            <person name="Otto T.D."/>
            <person name="Rayner J.C."/>
            <person name="Boehme U."/>
            <person name="Pain A."/>
            <person name="Spottiswoode N."/>
            <person name="Sanders M."/>
            <person name="Quail M."/>
            <person name="Ollomo B."/>
            <person name="Renaud F."/>
            <person name="Thomas A.W."/>
            <person name="Prugnolle F."/>
            <person name="Conway D.J."/>
            <person name="Newbold C."/>
            <person name="Berriman M."/>
        </authorList>
    </citation>
    <scope>NUCLEOTIDE SEQUENCE [LARGE SCALE GENOMIC DNA]</scope>
    <source>
        <strain evidence="3">CDC</strain>
    </source>
</reference>
<feature type="transmembrane region" description="Helical" evidence="2">
    <location>
        <begin position="250"/>
        <end position="271"/>
    </location>
</feature>
<dbReference type="VEuPathDB" id="PlasmoDB:PRCDC_0016400"/>
<evidence type="ECO:0000313" key="3">
    <source>
        <dbReference type="EMBL" id="CDO61525.1"/>
    </source>
</evidence>
<evidence type="ECO:0000256" key="2">
    <source>
        <dbReference type="SAM" id="Phobius"/>
    </source>
</evidence>
<keyword evidence="1" id="KW-0175">Coiled coil</keyword>
<dbReference type="AlphaFoldDB" id="A0A060RLU0"/>
<sequence>VHNKNNPYITPYHTSINTSRVLSECDAQSSIYDNDADIKSVKKNFDRRTSQRFEEYEERMKEKRQKRKDERDKNIEQIIEKDKMDKSLTEKIEKGCLRCGCGLGGGVLPVWGLVSGLWYGTWLQYLSGKALPAGIEAGLKEGLKQIVRIVEKTRSVSVPQGIVEEMLSSGKFTNGVNLYDMVQYISSNMYEKLKDEYFSFWSPLNGMVIDEGLVMFNAKNSTQVAAVANAFEDGKAAEFAAHTSSLSNTIIASVVTILVIVLVMIIIYLILRYRRKKKWRKKPNTQNY</sequence>
<dbReference type="NCBIfam" id="TIGR01477">
    <property type="entry name" value="RIFIN"/>
    <property type="match status" value="1"/>
</dbReference>
<dbReference type="InterPro" id="IPR006373">
    <property type="entry name" value="VSA_Rifin"/>
</dbReference>
<reference evidence="3" key="1">
    <citation type="submission" date="2014-01" db="EMBL/GenBank/DDBJ databases">
        <authorList>
            <person name="Aslett M."/>
        </authorList>
    </citation>
    <scope>NUCLEOTIDE SEQUENCE</scope>
    <source>
        <strain evidence="3">CDC</strain>
    </source>
</reference>
<gene>
    <name evidence="3" type="primary">RIF</name>
    <name evidence="3" type="ORF">PRCDC_0016400</name>
</gene>
<feature type="non-terminal residue" evidence="3">
    <location>
        <position position="1"/>
    </location>
</feature>
<accession>A0A060RLU0</accession>
<proteinExistence type="predicted"/>
<dbReference type="EMBL" id="HG810412">
    <property type="protein sequence ID" value="CDO61525.1"/>
    <property type="molecule type" value="Genomic_DNA"/>
</dbReference>
<keyword evidence="2" id="KW-1133">Transmembrane helix</keyword>
<dbReference type="Pfam" id="PF02009">
    <property type="entry name" value="RIFIN"/>
    <property type="match status" value="1"/>
</dbReference>
<keyword evidence="2" id="KW-0812">Transmembrane</keyword>
<dbReference type="Proteomes" id="UP000027581">
    <property type="component" value="Unassembled WGS sequence"/>
</dbReference>
<feature type="coiled-coil region" evidence="1">
    <location>
        <begin position="46"/>
        <end position="73"/>
    </location>
</feature>
<protein>
    <submittedName>
        <fullName evidence="3">Rifin</fullName>
    </submittedName>
</protein>
<evidence type="ECO:0000256" key="1">
    <source>
        <dbReference type="SAM" id="Coils"/>
    </source>
</evidence>
<dbReference type="VEuPathDB" id="PlasmoDB:PRG01_0015800"/>
<keyword evidence="2" id="KW-0472">Membrane</keyword>
<name>A0A060RLU0_PLARE</name>
<organism evidence="3 4">
    <name type="scientific">Plasmodium reichenowi</name>
    <dbReference type="NCBI Taxonomy" id="5854"/>
    <lineage>
        <taxon>Eukaryota</taxon>
        <taxon>Sar</taxon>
        <taxon>Alveolata</taxon>
        <taxon>Apicomplexa</taxon>
        <taxon>Aconoidasida</taxon>
        <taxon>Haemosporida</taxon>
        <taxon>Plasmodiidae</taxon>
        <taxon>Plasmodium</taxon>
        <taxon>Plasmodium (Laverania)</taxon>
    </lineage>
</organism>
<keyword evidence="4" id="KW-1185">Reference proteome</keyword>
<evidence type="ECO:0000313" key="4">
    <source>
        <dbReference type="Proteomes" id="UP000027581"/>
    </source>
</evidence>